<feature type="compositionally biased region" description="Low complexity" evidence="11">
    <location>
        <begin position="36"/>
        <end position="45"/>
    </location>
</feature>
<evidence type="ECO:0000256" key="9">
    <source>
        <dbReference type="RuleBase" id="RU364145"/>
    </source>
</evidence>
<comment type="subunit">
    <text evidence="3 9">Component of the Mediator complex.</text>
</comment>
<proteinExistence type="inferred from homology"/>
<evidence type="ECO:0000256" key="3">
    <source>
        <dbReference type="ARBA" id="ARBA00011837"/>
    </source>
</evidence>
<dbReference type="InterPro" id="IPR037212">
    <property type="entry name" value="Med7/Med21-like"/>
</dbReference>
<keyword evidence="6 9" id="KW-0804">Transcription</keyword>
<protein>
    <recommendedName>
        <fullName evidence="9">Mediator of RNA polymerase II transcription subunit 9</fullName>
    </recommendedName>
    <alternativeName>
        <fullName evidence="9">Mediator complex subunit 9</fullName>
    </alternativeName>
</protein>
<organism evidence="12 13">
    <name type="scientific">Alternaria dauci</name>
    <dbReference type="NCBI Taxonomy" id="48095"/>
    <lineage>
        <taxon>Eukaryota</taxon>
        <taxon>Fungi</taxon>
        <taxon>Dikarya</taxon>
        <taxon>Ascomycota</taxon>
        <taxon>Pezizomycotina</taxon>
        <taxon>Dothideomycetes</taxon>
        <taxon>Pleosporomycetidae</taxon>
        <taxon>Pleosporales</taxon>
        <taxon>Pleosporineae</taxon>
        <taxon>Pleosporaceae</taxon>
        <taxon>Alternaria</taxon>
        <taxon>Alternaria sect. Porri</taxon>
    </lineage>
</organism>
<gene>
    <name evidence="9" type="primary">MED9</name>
    <name evidence="12" type="ORF">ACET3X_000620</name>
</gene>
<evidence type="ECO:0000256" key="1">
    <source>
        <dbReference type="ARBA" id="ARBA00004123"/>
    </source>
</evidence>
<dbReference type="EMBL" id="JBHGVX010000001">
    <property type="protein sequence ID" value="KAL1800278.1"/>
    <property type="molecule type" value="Genomic_DNA"/>
</dbReference>
<keyword evidence="13" id="KW-1185">Reference proteome</keyword>
<comment type="similarity">
    <text evidence="2 9">Belongs to the Mediator complex subunit 9 family.</text>
</comment>
<accession>A0ABR3UW22</accession>
<comment type="subcellular location">
    <subcellularLocation>
        <location evidence="1 9">Nucleus</location>
    </subcellularLocation>
</comment>
<dbReference type="InterPro" id="IPR011425">
    <property type="entry name" value="Med9"/>
</dbReference>
<evidence type="ECO:0000313" key="13">
    <source>
        <dbReference type="Proteomes" id="UP001578633"/>
    </source>
</evidence>
<evidence type="ECO:0000256" key="6">
    <source>
        <dbReference type="ARBA" id="ARBA00023163"/>
    </source>
</evidence>
<evidence type="ECO:0000256" key="7">
    <source>
        <dbReference type="ARBA" id="ARBA00023242"/>
    </source>
</evidence>
<keyword evidence="5 9" id="KW-0010">Activator</keyword>
<dbReference type="SUPFAM" id="SSF140718">
    <property type="entry name" value="Mediator hinge subcomplex-like"/>
    <property type="match status" value="1"/>
</dbReference>
<reference evidence="12 13" key="1">
    <citation type="submission" date="2024-09" db="EMBL/GenBank/DDBJ databases">
        <title>T2T genomes of carrot and Alternaria dauci and their utility for understanding host-pathogen interaction during carrot leaf blight disease.</title>
        <authorList>
            <person name="Liu W."/>
            <person name="Xu S."/>
            <person name="Ou C."/>
            <person name="Liu X."/>
            <person name="Zhuang F."/>
            <person name="Deng X.W."/>
        </authorList>
    </citation>
    <scope>NUCLEOTIDE SEQUENCE [LARGE SCALE GENOMIC DNA]</scope>
    <source>
        <strain evidence="12 13">A2016</strain>
    </source>
</reference>
<feature type="compositionally biased region" description="Low complexity" evidence="11">
    <location>
        <begin position="1"/>
        <end position="26"/>
    </location>
</feature>
<name>A0ABR3UW22_9PLEO</name>
<keyword evidence="10" id="KW-0175">Coiled coil</keyword>
<comment type="caution">
    <text evidence="12">The sequence shown here is derived from an EMBL/GenBank/DDBJ whole genome shotgun (WGS) entry which is preliminary data.</text>
</comment>
<evidence type="ECO:0000256" key="5">
    <source>
        <dbReference type="ARBA" id="ARBA00023159"/>
    </source>
</evidence>
<dbReference type="Pfam" id="PF07544">
    <property type="entry name" value="Med9"/>
    <property type="match status" value="1"/>
</dbReference>
<feature type="region of interest" description="Disordered" evidence="11">
    <location>
        <begin position="1"/>
        <end position="47"/>
    </location>
</feature>
<evidence type="ECO:0000256" key="8">
    <source>
        <dbReference type="ARBA" id="ARBA00025687"/>
    </source>
</evidence>
<evidence type="ECO:0000256" key="10">
    <source>
        <dbReference type="SAM" id="Coils"/>
    </source>
</evidence>
<sequence length="187" mass="19793">MSAAATPYAPASARASVAPTGSQTPAQPAPPPPSTSTPTLPAPSTFDMLPDLHTLLKRILETPAQPPAATPTPAQLAAEGPLEIQHVATAANDIRLKIQKARRAVAALPDMDRTCEDQEDEIKDLEARIARLKASLNDLGRPVAQAEDAEGDQRPLARDGLIRASVATPKMRVASYCAHSYQHLTQS</sequence>
<evidence type="ECO:0000256" key="4">
    <source>
        <dbReference type="ARBA" id="ARBA00023015"/>
    </source>
</evidence>
<dbReference type="GeneID" id="96080942"/>
<feature type="coiled-coil region" evidence="10">
    <location>
        <begin position="108"/>
        <end position="135"/>
    </location>
</feature>
<dbReference type="Proteomes" id="UP001578633">
    <property type="component" value="Chromosome 1"/>
</dbReference>
<evidence type="ECO:0000256" key="11">
    <source>
        <dbReference type="SAM" id="MobiDB-lite"/>
    </source>
</evidence>
<keyword evidence="4 9" id="KW-0805">Transcription regulation</keyword>
<evidence type="ECO:0000313" key="12">
    <source>
        <dbReference type="EMBL" id="KAL1800278.1"/>
    </source>
</evidence>
<comment type="function">
    <text evidence="8 9">Component of the Mediator complex, a coactivator involved in the regulated transcription of nearly all RNA polymerase II-dependent genes. Mediator functions as a bridge to convey information from gene-specific regulatory proteins to the basal RNA polymerase II transcription machinery. Mediator is recruited to promoters by direct interactions with regulatory proteins and serves as a scaffold for the assembly of a functional preinitiation complex with RNA polymerase II and the general transcription factors.</text>
</comment>
<keyword evidence="7 9" id="KW-0539">Nucleus</keyword>
<dbReference type="RefSeq" id="XP_069310862.1">
    <property type="nucleotide sequence ID" value="XM_069447936.1"/>
</dbReference>
<evidence type="ECO:0000256" key="2">
    <source>
        <dbReference type="ARBA" id="ARBA00008089"/>
    </source>
</evidence>